<feature type="transmembrane region" description="Helical" evidence="6">
    <location>
        <begin position="87"/>
        <end position="106"/>
    </location>
</feature>
<dbReference type="AlphaFoldDB" id="A0A2C6Y796"/>
<evidence type="ECO:0000259" key="7">
    <source>
        <dbReference type="Pfam" id="PF03772"/>
    </source>
</evidence>
<keyword evidence="2" id="KW-1003">Cell membrane</keyword>
<feature type="transmembrane region" description="Helical" evidence="6">
    <location>
        <begin position="39"/>
        <end position="57"/>
    </location>
</feature>
<evidence type="ECO:0000256" key="6">
    <source>
        <dbReference type="SAM" id="Phobius"/>
    </source>
</evidence>
<comment type="subcellular location">
    <subcellularLocation>
        <location evidence="1">Cell membrane</location>
        <topology evidence="1">Multi-pass membrane protein</topology>
    </subcellularLocation>
</comment>
<dbReference type="InterPro" id="IPR052159">
    <property type="entry name" value="Competence_DNA_uptake"/>
</dbReference>
<keyword evidence="5 6" id="KW-0472">Membrane</keyword>
<evidence type="ECO:0000256" key="5">
    <source>
        <dbReference type="ARBA" id="ARBA00023136"/>
    </source>
</evidence>
<keyword evidence="3 6" id="KW-0812">Transmembrane</keyword>
<evidence type="ECO:0000259" key="8">
    <source>
        <dbReference type="Pfam" id="PF13567"/>
    </source>
</evidence>
<dbReference type="OrthoDB" id="9790149at2"/>
<feature type="domain" description="ComEC/Rec2-related protein" evidence="7">
    <location>
        <begin position="252"/>
        <end position="535"/>
    </location>
</feature>
<dbReference type="RefSeq" id="WP_099093826.1">
    <property type="nucleotide sequence ID" value="NZ_PDNU01000002.1"/>
</dbReference>
<sequence length="727" mass="76251">MNNIPVTAAALRGFAWPWARLAFLPARAEALLAPEWQRLPLWLPVAMGAGVLAYFAGRAEPGAAWLWLPWPLLLLALLLAWRGWRLAGWVVALAGMAALGFALPLWHAARLPPPLELPARAVVVEGVVEAVEALPQGLRVTLATPGLDGGEPLPRWLRLRLRANDPLRPVPGDRIRVRSLVRAPSAPAYPGGWDFQREAFFKGQGGSGFALGPAERLAEAEAPRRFAALRAGIEHSVMAVLPGGAGAISAALLTGGQSAIPSADIAAMRDSGLAHLLSVSGLHIAIVMGLGFGMLRFAVALWPWLALRVEGTRIAAAGSLLLGAGYLLLTGAQVPMQRSFAMAALVTLGVLTGRRALSLRALAVAAVAVLAFNPAALLGPSFQMSFAAVLVLIAGAEAMAPWLAGLRAAPGWWRRPAALLLGMLATSLLAGIATTPYGLHHFGRLQLYGVVANMVAVPLTSFLVMPAGMAALALMPLGLEHWALAPMGWGVEAVLLVARAVAGWPGAAIQAMPMPGWGLLLASAGLAWLCLWQARWRLLGLPMLAAGLASGALVTPPDLLVSADARLIALRTSAGVVLQKSNGGSAFLRDAWLRGWAEEEAEALAAGEAAAPGLDCTARACRFQPHAEGPVALLLRAPKVRKGETAPPLLATPYCAEGAALLVAAEPIRGRCPGTARLDRFSVWRNGPHAVWLRPGEGAVVVSDRAWRGVRPWVPPPPRPRAAPDAQ</sequence>
<dbReference type="PANTHER" id="PTHR30619">
    <property type="entry name" value="DNA INTERNALIZATION/COMPETENCE PROTEIN COMEC/REC2"/>
    <property type="match status" value="1"/>
</dbReference>
<evidence type="ECO:0000256" key="3">
    <source>
        <dbReference type="ARBA" id="ARBA00022692"/>
    </source>
</evidence>
<feature type="transmembrane region" description="Helical" evidence="6">
    <location>
        <begin position="357"/>
        <end position="378"/>
    </location>
</feature>
<evidence type="ECO:0000313" key="9">
    <source>
        <dbReference type="EMBL" id="PHK96682.1"/>
    </source>
</evidence>
<feature type="transmembrane region" description="Helical" evidence="6">
    <location>
        <begin position="417"/>
        <end position="439"/>
    </location>
</feature>
<reference evidence="9 10" key="1">
    <citation type="submission" date="2017-10" db="EMBL/GenBank/DDBJ databases">
        <authorList>
            <person name="Banno H."/>
            <person name="Chua N.-H."/>
        </authorList>
    </citation>
    <scope>NUCLEOTIDE SEQUENCE [LARGE SCALE GENOMIC DNA]</scope>
    <source>
        <strain evidence="9 10">YW11</strain>
    </source>
</reference>
<dbReference type="Proteomes" id="UP000223527">
    <property type="component" value="Unassembled WGS sequence"/>
</dbReference>
<dbReference type="Pfam" id="PF13567">
    <property type="entry name" value="DUF4131"/>
    <property type="match status" value="1"/>
</dbReference>
<dbReference type="InterPro" id="IPR004477">
    <property type="entry name" value="ComEC_N"/>
</dbReference>
<dbReference type="NCBIfam" id="TIGR00360">
    <property type="entry name" value="ComEC_N-term"/>
    <property type="match status" value="1"/>
</dbReference>
<name>A0A2C6Y796_9PROT</name>
<accession>A0A2C6Y796</accession>
<proteinExistence type="predicted"/>
<feature type="transmembrane region" description="Helical" evidence="6">
    <location>
        <begin position="276"/>
        <end position="302"/>
    </location>
</feature>
<organism evidence="9 10">
    <name type="scientific">Teichococcus rhizosphaerae</name>
    <dbReference type="NCBI Taxonomy" id="1335062"/>
    <lineage>
        <taxon>Bacteria</taxon>
        <taxon>Pseudomonadati</taxon>
        <taxon>Pseudomonadota</taxon>
        <taxon>Alphaproteobacteria</taxon>
        <taxon>Acetobacterales</taxon>
        <taxon>Roseomonadaceae</taxon>
        <taxon>Roseomonas</taxon>
    </lineage>
</organism>
<feature type="transmembrane region" description="Helical" evidence="6">
    <location>
        <begin position="514"/>
        <end position="534"/>
    </location>
</feature>
<evidence type="ECO:0000256" key="1">
    <source>
        <dbReference type="ARBA" id="ARBA00004651"/>
    </source>
</evidence>
<evidence type="ECO:0000313" key="10">
    <source>
        <dbReference type="Proteomes" id="UP000223527"/>
    </source>
</evidence>
<feature type="transmembrane region" description="Helical" evidence="6">
    <location>
        <begin position="64"/>
        <end position="81"/>
    </location>
</feature>
<protein>
    <recommendedName>
        <fullName evidence="11">Competence protein ComEC</fullName>
    </recommendedName>
</protein>
<evidence type="ECO:0000256" key="2">
    <source>
        <dbReference type="ARBA" id="ARBA00022475"/>
    </source>
</evidence>
<evidence type="ECO:0008006" key="11">
    <source>
        <dbReference type="Google" id="ProtNLM"/>
    </source>
</evidence>
<dbReference type="PANTHER" id="PTHR30619:SF1">
    <property type="entry name" value="RECOMBINATION PROTEIN 2"/>
    <property type="match status" value="1"/>
</dbReference>
<dbReference type="InterPro" id="IPR025405">
    <property type="entry name" value="DUF4131"/>
</dbReference>
<feature type="transmembrane region" description="Helical" evidence="6">
    <location>
        <begin position="314"/>
        <end position="336"/>
    </location>
</feature>
<dbReference type="GO" id="GO:0005886">
    <property type="term" value="C:plasma membrane"/>
    <property type="evidence" value="ECO:0007669"/>
    <property type="project" value="UniProtKB-SubCell"/>
</dbReference>
<gene>
    <name evidence="9" type="ORF">CR162_01860</name>
</gene>
<feature type="transmembrane region" description="Helical" evidence="6">
    <location>
        <begin position="384"/>
        <end position="405"/>
    </location>
</feature>
<feature type="domain" description="DUF4131" evidence="8">
    <location>
        <begin position="64"/>
        <end position="211"/>
    </location>
</feature>
<feature type="transmembrane region" description="Helical" evidence="6">
    <location>
        <begin position="451"/>
        <end position="475"/>
    </location>
</feature>
<comment type="caution">
    <text evidence="9">The sequence shown here is derived from an EMBL/GenBank/DDBJ whole genome shotgun (WGS) entry which is preliminary data.</text>
</comment>
<dbReference type="Pfam" id="PF03772">
    <property type="entry name" value="Competence"/>
    <property type="match status" value="1"/>
</dbReference>
<evidence type="ECO:0000256" key="4">
    <source>
        <dbReference type="ARBA" id="ARBA00022989"/>
    </source>
</evidence>
<dbReference type="EMBL" id="PDNU01000002">
    <property type="protein sequence ID" value="PHK96682.1"/>
    <property type="molecule type" value="Genomic_DNA"/>
</dbReference>
<feature type="transmembrane region" description="Helical" evidence="6">
    <location>
        <begin position="482"/>
        <end position="502"/>
    </location>
</feature>
<keyword evidence="10" id="KW-1185">Reference proteome</keyword>
<keyword evidence="4 6" id="KW-1133">Transmembrane helix</keyword>